<organism evidence="1 2">
    <name type="scientific">Labeo rohita</name>
    <name type="common">Indian major carp</name>
    <name type="synonym">Cyprinus rohita</name>
    <dbReference type="NCBI Taxonomy" id="84645"/>
    <lineage>
        <taxon>Eukaryota</taxon>
        <taxon>Metazoa</taxon>
        <taxon>Chordata</taxon>
        <taxon>Craniata</taxon>
        <taxon>Vertebrata</taxon>
        <taxon>Euteleostomi</taxon>
        <taxon>Actinopterygii</taxon>
        <taxon>Neopterygii</taxon>
        <taxon>Teleostei</taxon>
        <taxon>Ostariophysi</taxon>
        <taxon>Cypriniformes</taxon>
        <taxon>Cyprinidae</taxon>
        <taxon>Labeoninae</taxon>
        <taxon>Labeonini</taxon>
        <taxon>Labeo</taxon>
    </lineage>
</organism>
<accession>A0ABQ8MTC8</accession>
<sequence length="85" mass="9598">MPHHTPYCTLEQYIDFVLRMSGSAFTVSVVEEEHGTSPKSSVIKKVTKVSSHYDFYTGACSHPDRHVWSCSRHACYSRACSCHVC</sequence>
<protein>
    <submittedName>
        <fullName evidence="1">Exodeoxyribonuclease 7 small subunit</fullName>
    </submittedName>
</protein>
<reference evidence="1 2" key="1">
    <citation type="submission" date="2022-01" db="EMBL/GenBank/DDBJ databases">
        <title>A high-quality chromosome-level genome assembly of rohu carp, Labeo rohita.</title>
        <authorList>
            <person name="Arick M.A. II"/>
            <person name="Hsu C.-Y."/>
            <person name="Magbanua Z."/>
            <person name="Pechanova O."/>
            <person name="Grover C."/>
            <person name="Miller E."/>
            <person name="Thrash A."/>
            <person name="Ezzel L."/>
            <person name="Alam S."/>
            <person name="Benzie J."/>
            <person name="Hamilton M."/>
            <person name="Karsi A."/>
            <person name="Lawrence M.L."/>
            <person name="Peterson D.G."/>
        </authorList>
    </citation>
    <scope>NUCLEOTIDE SEQUENCE [LARGE SCALE GENOMIC DNA]</scope>
    <source>
        <strain evidence="2">BAU-BD-2019</strain>
        <tissue evidence="1">Blood</tissue>
    </source>
</reference>
<evidence type="ECO:0000313" key="2">
    <source>
        <dbReference type="Proteomes" id="UP000830375"/>
    </source>
</evidence>
<gene>
    <name evidence="1" type="ORF">H4Q32_009726</name>
</gene>
<proteinExistence type="predicted"/>
<comment type="caution">
    <text evidence="1">The sequence shown here is derived from an EMBL/GenBank/DDBJ whole genome shotgun (WGS) entry which is preliminary data.</text>
</comment>
<dbReference type="EMBL" id="JACTAM010000003">
    <property type="protein sequence ID" value="KAI2665985.1"/>
    <property type="molecule type" value="Genomic_DNA"/>
</dbReference>
<evidence type="ECO:0000313" key="1">
    <source>
        <dbReference type="EMBL" id="KAI2665985.1"/>
    </source>
</evidence>
<dbReference type="Proteomes" id="UP000830375">
    <property type="component" value="Unassembled WGS sequence"/>
</dbReference>
<keyword evidence="2" id="KW-1185">Reference proteome</keyword>
<name>A0ABQ8MTC8_LABRO</name>